<reference evidence="2" key="1">
    <citation type="journal article" date="2014" name="Int. J. Syst. Evol. Microbiol.">
        <title>Complete genome of a new Firmicutes species belonging to the dominant human colonic microbiota ('Ruminococcus bicirculans') reveals two chromosomes and a selective capacity to utilize plant glucans.</title>
        <authorList>
            <consortium name="NISC Comparative Sequencing Program"/>
            <person name="Wegmann U."/>
            <person name="Louis P."/>
            <person name="Goesmann A."/>
            <person name="Henrissat B."/>
            <person name="Duncan S.H."/>
            <person name="Flint H.J."/>
        </authorList>
    </citation>
    <scope>NUCLEOTIDE SEQUENCE</scope>
    <source>
        <strain evidence="2">NBRC 103408</strain>
    </source>
</reference>
<accession>A0ABQ5U5I5</accession>
<evidence type="ECO:0008006" key="4">
    <source>
        <dbReference type="Google" id="ProtNLM"/>
    </source>
</evidence>
<comment type="caution">
    <text evidence="2">The sequence shown here is derived from an EMBL/GenBank/DDBJ whole genome shotgun (WGS) entry which is preliminary data.</text>
</comment>
<dbReference type="InterPro" id="IPR010985">
    <property type="entry name" value="Ribbon_hlx_hlx"/>
</dbReference>
<evidence type="ECO:0000256" key="1">
    <source>
        <dbReference type="SAM" id="MobiDB-lite"/>
    </source>
</evidence>
<dbReference type="EMBL" id="BSNF01000008">
    <property type="protein sequence ID" value="GLQ07425.1"/>
    <property type="molecule type" value="Genomic_DNA"/>
</dbReference>
<dbReference type="SUPFAM" id="SSF47598">
    <property type="entry name" value="Ribbon-helix-helix"/>
    <property type="match status" value="1"/>
</dbReference>
<name>A0ABQ5U5I5_9PROT</name>
<feature type="compositionally biased region" description="Polar residues" evidence="1">
    <location>
        <begin position="1"/>
        <end position="11"/>
    </location>
</feature>
<sequence>MKAAFLSSSLISAKGRAAPATPVMSPESVLARAAGLRKPVTSPALQSPVQGATPVARDQGRTTRPVAASRQPEAPRPAPVSEPAAKPEAHDNREVELLARKTRKLKRDTLGRVRLGIRMTPEQHLQLKVIAAHAHMSVQTLMEQALDEFIDNHGDELAPSACACVREKKFRL</sequence>
<keyword evidence="3" id="KW-1185">Reference proteome</keyword>
<proteinExistence type="predicted"/>
<feature type="compositionally biased region" description="Basic and acidic residues" evidence="1">
    <location>
        <begin position="85"/>
        <end position="94"/>
    </location>
</feature>
<reference evidence="2" key="2">
    <citation type="submission" date="2023-01" db="EMBL/GenBank/DDBJ databases">
        <title>Draft genome sequence of Sneathiella chinensis strain NBRC 103408.</title>
        <authorList>
            <person name="Sun Q."/>
            <person name="Mori K."/>
        </authorList>
    </citation>
    <scope>NUCLEOTIDE SEQUENCE</scope>
    <source>
        <strain evidence="2">NBRC 103408</strain>
    </source>
</reference>
<protein>
    <recommendedName>
        <fullName evidence="4">Ribbon-helix-helix protein CopG domain-containing protein</fullName>
    </recommendedName>
</protein>
<organism evidence="2 3">
    <name type="scientific">Sneathiella chinensis</name>
    <dbReference type="NCBI Taxonomy" id="349750"/>
    <lineage>
        <taxon>Bacteria</taxon>
        <taxon>Pseudomonadati</taxon>
        <taxon>Pseudomonadota</taxon>
        <taxon>Alphaproteobacteria</taxon>
        <taxon>Sneathiellales</taxon>
        <taxon>Sneathiellaceae</taxon>
        <taxon>Sneathiella</taxon>
    </lineage>
</organism>
<evidence type="ECO:0000313" key="2">
    <source>
        <dbReference type="EMBL" id="GLQ07425.1"/>
    </source>
</evidence>
<gene>
    <name evidence="2" type="ORF">GCM10007924_26460</name>
</gene>
<evidence type="ECO:0000313" key="3">
    <source>
        <dbReference type="Proteomes" id="UP001161409"/>
    </source>
</evidence>
<dbReference type="Proteomes" id="UP001161409">
    <property type="component" value="Unassembled WGS sequence"/>
</dbReference>
<dbReference type="RefSeq" id="WP_169561500.1">
    <property type="nucleotide sequence ID" value="NZ_BSNF01000008.1"/>
</dbReference>
<feature type="region of interest" description="Disordered" evidence="1">
    <location>
        <begin position="1"/>
        <end position="28"/>
    </location>
</feature>
<feature type="region of interest" description="Disordered" evidence="1">
    <location>
        <begin position="40"/>
        <end position="94"/>
    </location>
</feature>